<dbReference type="GO" id="GO:0000244">
    <property type="term" value="P:spliceosomal tri-snRNP complex assembly"/>
    <property type="evidence" value="ECO:0007669"/>
    <property type="project" value="TreeGrafter"/>
</dbReference>
<evidence type="ECO:0000259" key="7">
    <source>
        <dbReference type="Pfam" id="PF06424"/>
    </source>
</evidence>
<dbReference type="InterPro" id="IPR019734">
    <property type="entry name" value="TPR_rpt"/>
</dbReference>
<dbReference type="Pfam" id="PF06424">
    <property type="entry name" value="PRP1_N"/>
    <property type="match status" value="1"/>
</dbReference>
<dbReference type="InterPro" id="IPR011990">
    <property type="entry name" value="TPR-like_helical_dom_sf"/>
</dbReference>
<dbReference type="RefSeq" id="XP_022627426.1">
    <property type="nucleotide sequence ID" value="XM_022773952.1"/>
</dbReference>
<protein>
    <submittedName>
        <fullName evidence="8">LALA0S02e08746g1_1</fullName>
    </submittedName>
</protein>
<dbReference type="HOGENOM" id="CLU_007010_0_0_1"/>
<feature type="compositionally biased region" description="Polar residues" evidence="6">
    <location>
        <begin position="65"/>
        <end position="89"/>
    </location>
</feature>
<dbReference type="PANTHER" id="PTHR11246:SF1">
    <property type="entry name" value="PRE-MRNA-PROCESSING FACTOR 6"/>
    <property type="match status" value="1"/>
</dbReference>
<proteinExistence type="predicted"/>
<keyword evidence="9" id="KW-1185">Reference proteome</keyword>
<evidence type="ECO:0000256" key="2">
    <source>
        <dbReference type="ARBA" id="ARBA00022664"/>
    </source>
</evidence>
<dbReference type="Proteomes" id="UP000054304">
    <property type="component" value="Unassembled WGS sequence"/>
</dbReference>
<dbReference type="SUPFAM" id="SSF48452">
    <property type="entry name" value="TPR-like"/>
    <property type="match status" value="4"/>
</dbReference>
<dbReference type="SMART" id="SM00028">
    <property type="entry name" value="TPR"/>
    <property type="match status" value="5"/>
</dbReference>
<evidence type="ECO:0000256" key="6">
    <source>
        <dbReference type="SAM" id="MobiDB-lite"/>
    </source>
</evidence>
<keyword evidence="4" id="KW-0508">mRNA splicing</keyword>
<keyword evidence="3" id="KW-0677">Repeat</keyword>
<evidence type="ECO:0000313" key="9">
    <source>
        <dbReference type="Proteomes" id="UP000054304"/>
    </source>
</evidence>
<gene>
    <name evidence="8" type="ORF">LALA0_S02e08746g</name>
</gene>
<evidence type="ECO:0000256" key="1">
    <source>
        <dbReference type="ARBA" id="ARBA00004123"/>
    </source>
</evidence>
<evidence type="ECO:0000256" key="4">
    <source>
        <dbReference type="ARBA" id="ARBA00023187"/>
    </source>
</evidence>
<accession>A0A0C7MMU2</accession>
<dbReference type="SMART" id="SM00386">
    <property type="entry name" value="HAT"/>
    <property type="match status" value="6"/>
</dbReference>
<dbReference type="GO" id="GO:0071013">
    <property type="term" value="C:catalytic step 2 spliceosome"/>
    <property type="evidence" value="ECO:0007669"/>
    <property type="project" value="TreeGrafter"/>
</dbReference>
<evidence type="ECO:0000256" key="3">
    <source>
        <dbReference type="ARBA" id="ARBA00022737"/>
    </source>
</evidence>
<dbReference type="EMBL" id="LN736361">
    <property type="protein sequence ID" value="CEP61190.1"/>
    <property type="molecule type" value="Genomic_DNA"/>
</dbReference>
<dbReference type="GO" id="GO:0071001">
    <property type="term" value="C:U4/U6 snRNP"/>
    <property type="evidence" value="ECO:0007669"/>
    <property type="project" value="EnsemblFungi"/>
</dbReference>
<evidence type="ECO:0000256" key="5">
    <source>
        <dbReference type="ARBA" id="ARBA00023242"/>
    </source>
</evidence>
<evidence type="ECO:0000313" key="8">
    <source>
        <dbReference type="EMBL" id="CEP61190.1"/>
    </source>
</evidence>
<dbReference type="InterPro" id="IPR003107">
    <property type="entry name" value="HAT"/>
</dbReference>
<feature type="domain" description="PRP1 splicing factor N-terminal" evidence="7">
    <location>
        <begin position="11"/>
        <end position="160"/>
    </location>
</feature>
<feature type="region of interest" description="Disordered" evidence="6">
    <location>
        <begin position="1"/>
        <end position="92"/>
    </location>
</feature>
<feature type="compositionally biased region" description="Basic and acidic residues" evidence="6">
    <location>
        <begin position="40"/>
        <end position="50"/>
    </location>
</feature>
<dbReference type="PANTHER" id="PTHR11246">
    <property type="entry name" value="PRE-MRNA SPLICING FACTOR"/>
    <property type="match status" value="1"/>
</dbReference>
<dbReference type="InterPro" id="IPR010491">
    <property type="entry name" value="PRP1_N"/>
</dbReference>
<keyword evidence="2" id="KW-0507">mRNA processing</keyword>
<comment type="subcellular location">
    <subcellularLocation>
        <location evidence="1">Nucleus</location>
    </subcellularLocation>
</comment>
<dbReference type="OrthoDB" id="440128at2759"/>
<sequence>MDLPAFLNQKPPPGYIAGVGRGATGFTTRSDIGSGKVPGRVRDDREKTIEDDAESDDAAEDRNSRISSKTQFENSNGLSLASKGRGQSQIDEEADRIYQEVDARLSRNSTRKKAAIESAGNTNTDTKTASQAFVDLKRSLATVSDEQWWNLPEAGDFTRRNKRQRVELQNERKTYAAPDTLIRDNIDLTKLTQEREKLLGRQLDESLNDVSQESNHNTTNALLQELGDSIKTAEVNTDLQDIARLRVILNSYRKSDPSKPQGWIASARLEEKAKKYRLAKSLIEEGCEACPRDEDIWLENIRLNATDQHYCKVLVARALTINDESLKLWQKAAELENEKINKVRVVRKALQNLPTSSELWKLAVEYESDRKEAIKILQKATELIPNNIELLTALINLQDHSDARKSLNFARQKNPSELQIWILATELEEKSGNASFEKLVKILKKGAQELAKHGTSVTFELWFQQATQVELQFSKIYITTIRALVKIAIDTCYASGSAAKIVAFINDISHNGLVKCFAYRYVLEREPFKIILWDKFLELGRVAGLSSEVYNTFENVLFGNQGNVLREIPVLALKYSKEVWKADKDVSRALEIISRSLELEPSNIDFCLAKVKLLIVDSKFDIVDQLFKKAIDSLESQTGYERVCHRYIGFLRFQNRNQEALELLEKRFLVTDAACDKLFLQWGQIYQDLNQFAKARDSYYEGTRKFPQSARLWTALARADKELLGQPVKARSDFDVALLKISNAKPEQELLLVARVQMERELGNVEQARLLVSQGLRTHPNSPLLWAENLKLLAKKSQRKTAYQDALQHTGSHHEILVAIGTGLFIDTQYSKALKWFQRAATAAPLFGDAWIWYARCLQRMNHSTAEVLEQVDRHEPRYGAEWIAMAKQPANLALTSSQLLVKCMSSYS</sequence>
<dbReference type="STRING" id="1245769.A0A0C7MMU2"/>
<dbReference type="GeneID" id="34684606"/>
<organism evidence="8 9">
    <name type="scientific">Lachancea lanzarotensis</name>
    <dbReference type="NCBI Taxonomy" id="1245769"/>
    <lineage>
        <taxon>Eukaryota</taxon>
        <taxon>Fungi</taxon>
        <taxon>Dikarya</taxon>
        <taxon>Ascomycota</taxon>
        <taxon>Saccharomycotina</taxon>
        <taxon>Saccharomycetes</taxon>
        <taxon>Saccharomycetales</taxon>
        <taxon>Saccharomycetaceae</taxon>
        <taxon>Lachancea</taxon>
    </lineage>
</organism>
<dbReference type="GO" id="GO:0046540">
    <property type="term" value="C:U4/U6 x U5 tri-snRNP complex"/>
    <property type="evidence" value="ECO:0007669"/>
    <property type="project" value="EnsemblFungi"/>
</dbReference>
<dbReference type="InterPro" id="IPR045075">
    <property type="entry name" value="Syf1-like"/>
</dbReference>
<dbReference type="AlphaFoldDB" id="A0A0C7MMU2"/>
<keyword evidence="5" id="KW-0539">Nucleus</keyword>
<dbReference type="GO" id="GO:0045292">
    <property type="term" value="P:mRNA cis splicing, via spliceosome"/>
    <property type="evidence" value="ECO:0007669"/>
    <property type="project" value="EnsemblFungi"/>
</dbReference>
<name>A0A0C7MMU2_9SACH</name>
<dbReference type="Gene3D" id="1.25.40.10">
    <property type="entry name" value="Tetratricopeptide repeat domain"/>
    <property type="match status" value="4"/>
</dbReference>
<reference evidence="8 9" key="1">
    <citation type="submission" date="2014-12" db="EMBL/GenBank/DDBJ databases">
        <authorList>
            <person name="Neuveglise Cecile"/>
        </authorList>
    </citation>
    <scope>NUCLEOTIDE SEQUENCE [LARGE SCALE GENOMIC DNA]</scope>
    <source>
        <strain evidence="8 9">CBS 12615</strain>
    </source>
</reference>